<keyword evidence="1" id="KW-0812">Transmembrane</keyword>
<name>A0ABN0NVA8_9BACT</name>
<accession>A0ABN0NVA8</accession>
<evidence type="ECO:0000313" key="2">
    <source>
        <dbReference type="EMBL" id="ERJ80977.1"/>
    </source>
</evidence>
<protein>
    <submittedName>
        <fullName evidence="2">Uncharacterized protein</fullName>
    </submittedName>
</protein>
<keyword evidence="1" id="KW-0472">Membrane</keyword>
<evidence type="ECO:0000256" key="1">
    <source>
        <dbReference type="SAM" id="Phobius"/>
    </source>
</evidence>
<feature type="transmembrane region" description="Helical" evidence="1">
    <location>
        <begin position="27"/>
        <end position="46"/>
    </location>
</feature>
<keyword evidence="3" id="KW-1185">Reference proteome</keyword>
<dbReference type="Proteomes" id="UP000016660">
    <property type="component" value="Unassembled WGS sequence"/>
</dbReference>
<keyword evidence="1" id="KW-1133">Transmembrane helix</keyword>
<reference evidence="2 3" key="1">
    <citation type="submission" date="2013-06" db="EMBL/GenBank/DDBJ databases">
        <authorList>
            <person name="Weinstock G."/>
            <person name="Sodergren E."/>
            <person name="Lobos E.A."/>
            <person name="Fulton L."/>
            <person name="Fulton R."/>
            <person name="Courtney L."/>
            <person name="Fronick C."/>
            <person name="O'Laughlin M."/>
            <person name="Godfrey J."/>
            <person name="Wilson R.M."/>
            <person name="Miner T."/>
            <person name="Farmer C."/>
            <person name="Delehaunty K."/>
            <person name="Cordes M."/>
            <person name="Minx P."/>
            <person name="Tomlinson C."/>
            <person name="Chen J."/>
            <person name="Wollam A."/>
            <person name="Pepin K.H."/>
            <person name="Bhonagiri V."/>
            <person name="Zhang X."/>
            <person name="Warren W."/>
            <person name="Mitreva M."/>
            <person name="Mardis E.R."/>
            <person name="Wilson R.K."/>
        </authorList>
    </citation>
    <scope>NUCLEOTIDE SEQUENCE [LARGE SCALE GENOMIC DNA]</scope>
    <source>
        <strain evidence="2 3">ATCC 29426</strain>
    </source>
</reference>
<proteinExistence type="predicted"/>
<comment type="caution">
    <text evidence="2">The sequence shown here is derived from an EMBL/GenBank/DDBJ whole genome shotgun (WGS) entry which is preliminary data.</text>
</comment>
<evidence type="ECO:0000313" key="3">
    <source>
        <dbReference type="Proteomes" id="UP000016660"/>
    </source>
</evidence>
<gene>
    <name evidence="2" type="ORF">HMPREF0653_00178</name>
</gene>
<sequence>MLFSHKTAIFSVVFHIMPYKIRGKFHIIRIISVLFFTFYPFLYLSFCCIKRYQRIRNADFISIFFLNKTLDY</sequence>
<dbReference type="EMBL" id="AWUY01000008">
    <property type="protein sequence ID" value="ERJ80977.1"/>
    <property type="molecule type" value="Genomic_DNA"/>
</dbReference>
<organism evidence="2 3">
    <name type="scientific">Prevotella disiens JCM 6334 = ATCC 29426</name>
    <dbReference type="NCBI Taxonomy" id="1235811"/>
    <lineage>
        <taxon>Bacteria</taxon>
        <taxon>Pseudomonadati</taxon>
        <taxon>Bacteroidota</taxon>
        <taxon>Bacteroidia</taxon>
        <taxon>Bacteroidales</taxon>
        <taxon>Prevotellaceae</taxon>
        <taxon>Prevotella</taxon>
    </lineage>
</organism>